<keyword evidence="2" id="KW-1185">Reference proteome</keyword>
<dbReference type="InterPro" id="IPR047937">
    <property type="entry name" value="Eex_IncN-like"/>
</dbReference>
<dbReference type="AlphaFoldDB" id="A0A158EMF5"/>
<organism evidence="1 2">
    <name type="scientific">Caballeronia calidae</name>
    <dbReference type="NCBI Taxonomy" id="1777139"/>
    <lineage>
        <taxon>Bacteria</taxon>
        <taxon>Pseudomonadati</taxon>
        <taxon>Pseudomonadota</taxon>
        <taxon>Betaproteobacteria</taxon>
        <taxon>Burkholderiales</taxon>
        <taxon>Burkholderiaceae</taxon>
        <taxon>Caballeronia</taxon>
    </lineage>
</organism>
<dbReference type="PROSITE" id="PS51257">
    <property type="entry name" value="PROKAR_LIPOPROTEIN"/>
    <property type="match status" value="1"/>
</dbReference>
<comment type="caution">
    <text evidence="1">The sequence shown here is derived from an EMBL/GenBank/DDBJ whole genome shotgun (WGS) entry which is preliminary data.</text>
</comment>
<sequence>MKKAALMLVSISILAACGKDADHPARTKDWYVQHDKERLARVSECKNDAAQKVTPDCQNALDADAQVYVFGK</sequence>
<gene>
    <name evidence="1" type="ORF">AWB78_08626</name>
</gene>
<protein>
    <recommendedName>
        <fullName evidence="3">Lipoprotein</fullName>
    </recommendedName>
</protein>
<evidence type="ECO:0000313" key="1">
    <source>
        <dbReference type="EMBL" id="SAL07546.1"/>
    </source>
</evidence>
<dbReference type="NCBIfam" id="NF033894">
    <property type="entry name" value="Eex_IncN"/>
    <property type="match status" value="1"/>
</dbReference>
<evidence type="ECO:0008006" key="3">
    <source>
        <dbReference type="Google" id="ProtNLM"/>
    </source>
</evidence>
<accession>A0A158EMF5</accession>
<name>A0A158EMF5_9BURK</name>
<dbReference type="RefSeq" id="WP_062613247.1">
    <property type="nucleotide sequence ID" value="NZ_FCOX02000245.1"/>
</dbReference>
<evidence type="ECO:0000313" key="2">
    <source>
        <dbReference type="Proteomes" id="UP000071859"/>
    </source>
</evidence>
<dbReference type="Proteomes" id="UP000071859">
    <property type="component" value="Unassembled WGS sequence"/>
</dbReference>
<reference evidence="1" key="1">
    <citation type="submission" date="2016-01" db="EMBL/GenBank/DDBJ databases">
        <authorList>
            <person name="Peeters C."/>
        </authorList>
    </citation>
    <scope>NUCLEOTIDE SEQUENCE</scope>
    <source>
        <strain evidence="1">LMG 29321</strain>
    </source>
</reference>
<dbReference type="EMBL" id="FCOX02000245">
    <property type="protein sequence ID" value="SAL07546.1"/>
    <property type="molecule type" value="Genomic_DNA"/>
</dbReference>
<proteinExistence type="predicted"/>
<dbReference type="OrthoDB" id="6944087at2"/>